<keyword evidence="8" id="KW-1185">Reference proteome</keyword>
<dbReference type="EMBL" id="VAHF01000004">
    <property type="protein sequence ID" value="TXG64382.1"/>
    <property type="molecule type" value="Genomic_DNA"/>
</dbReference>
<evidence type="ECO:0000256" key="3">
    <source>
        <dbReference type="ARBA" id="ARBA00023125"/>
    </source>
</evidence>
<dbReference type="GO" id="GO:0005634">
    <property type="term" value="C:nucleus"/>
    <property type="evidence" value="ECO:0007669"/>
    <property type="project" value="UniProtKB-SubCell"/>
</dbReference>
<dbReference type="Pfam" id="PF02362">
    <property type="entry name" value="B3"/>
    <property type="match status" value="1"/>
</dbReference>
<dbReference type="Gene3D" id="2.40.330.10">
    <property type="entry name" value="DNA-binding pseudobarrel domain"/>
    <property type="match status" value="1"/>
</dbReference>
<dbReference type="InterPro" id="IPR015300">
    <property type="entry name" value="DNA-bd_pseudobarrel_sf"/>
</dbReference>
<dbReference type="InterPro" id="IPR003340">
    <property type="entry name" value="B3_DNA-bd"/>
</dbReference>
<keyword evidence="4" id="KW-0804">Transcription</keyword>
<feature type="domain" description="TF-B3" evidence="6">
    <location>
        <begin position="219"/>
        <end position="311"/>
    </location>
</feature>
<evidence type="ECO:0000313" key="8">
    <source>
        <dbReference type="Proteomes" id="UP000323000"/>
    </source>
</evidence>
<sequence>MLDLSGLVFFRNEQGMKSPGNAFIWNDGRTWISGWKDFCTQNNLGLDDHCICEFLPDHNGQMGDTIQRIPEKFVREFGDELLAFATITAPDGYFLVFKYEKMSKFHVIILNTSNLEMSYPDNFDEPKRGVIHHGQMEKELEMPRNKRKMEKQVEVNTNTAHNGEDEHPTQIKDNENLHKLKALLEDKRIFLSRNYKFSSAKERERLFTLARSLKPRNPSFIIMLRSSHLYSRVVYLPAKFVNRYLTQDIKLIKLRASKGREWPVQIGWMYGGCNTMQGWTEFLNDMKLKAGDICVFELIRIEDLLLEVSVF</sequence>
<reference evidence="8" key="1">
    <citation type="journal article" date="2019" name="Gigascience">
        <title>De novo genome assembly of the endangered Acer yangbiense, a plant species with extremely small populations endemic to Yunnan Province, China.</title>
        <authorList>
            <person name="Yang J."/>
            <person name="Wariss H.M."/>
            <person name="Tao L."/>
            <person name="Zhang R."/>
            <person name="Yun Q."/>
            <person name="Hollingsworth P."/>
            <person name="Dao Z."/>
            <person name="Luo G."/>
            <person name="Guo H."/>
            <person name="Ma Y."/>
            <person name="Sun W."/>
        </authorList>
    </citation>
    <scope>NUCLEOTIDE SEQUENCE [LARGE SCALE GENOMIC DNA]</scope>
    <source>
        <strain evidence="8">cv. Malutang</strain>
    </source>
</reference>
<name>A0A5C7I711_9ROSI</name>
<dbReference type="CDD" id="cd10017">
    <property type="entry name" value="B3_DNA"/>
    <property type="match status" value="1"/>
</dbReference>
<keyword evidence="2" id="KW-0805">Transcription regulation</keyword>
<dbReference type="AlphaFoldDB" id="A0A5C7I711"/>
<protein>
    <recommendedName>
        <fullName evidence="6">TF-B3 domain-containing protein</fullName>
    </recommendedName>
</protein>
<comment type="subcellular location">
    <subcellularLocation>
        <location evidence="1">Nucleus</location>
    </subcellularLocation>
</comment>
<dbReference type="GO" id="GO:0003677">
    <property type="term" value="F:DNA binding"/>
    <property type="evidence" value="ECO:0007669"/>
    <property type="project" value="UniProtKB-KW"/>
</dbReference>
<evidence type="ECO:0000313" key="7">
    <source>
        <dbReference type="EMBL" id="TXG64382.1"/>
    </source>
</evidence>
<dbReference type="PANTHER" id="PTHR31391">
    <property type="entry name" value="B3 DOMAIN-CONTAINING PROTEIN OS11G0197600-RELATED"/>
    <property type="match status" value="1"/>
</dbReference>
<dbReference type="SMART" id="SM01019">
    <property type="entry name" value="B3"/>
    <property type="match status" value="1"/>
</dbReference>
<dbReference type="PANTHER" id="PTHR31391:SF81">
    <property type="entry name" value="TF-B3 DOMAIN-CONTAINING PROTEIN"/>
    <property type="match status" value="1"/>
</dbReference>
<evidence type="ECO:0000259" key="6">
    <source>
        <dbReference type="PROSITE" id="PS50863"/>
    </source>
</evidence>
<dbReference type="OrthoDB" id="1864528at2759"/>
<evidence type="ECO:0000256" key="5">
    <source>
        <dbReference type="ARBA" id="ARBA00023242"/>
    </source>
</evidence>
<keyword evidence="5" id="KW-0539">Nucleus</keyword>
<dbReference type="PROSITE" id="PS50863">
    <property type="entry name" value="B3"/>
    <property type="match status" value="1"/>
</dbReference>
<dbReference type="SUPFAM" id="SSF101936">
    <property type="entry name" value="DNA-binding pseudobarrel domain"/>
    <property type="match status" value="2"/>
</dbReference>
<gene>
    <name evidence="7" type="ORF">EZV62_011376</name>
</gene>
<evidence type="ECO:0000256" key="4">
    <source>
        <dbReference type="ARBA" id="ARBA00023163"/>
    </source>
</evidence>
<dbReference type="Proteomes" id="UP000323000">
    <property type="component" value="Chromosome 4"/>
</dbReference>
<evidence type="ECO:0000256" key="1">
    <source>
        <dbReference type="ARBA" id="ARBA00004123"/>
    </source>
</evidence>
<dbReference type="InterPro" id="IPR044837">
    <property type="entry name" value="REM16-like"/>
</dbReference>
<proteinExistence type="predicted"/>
<accession>A0A5C7I711</accession>
<evidence type="ECO:0000256" key="2">
    <source>
        <dbReference type="ARBA" id="ARBA00023015"/>
    </source>
</evidence>
<organism evidence="7 8">
    <name type="scientific">Acer yangbiense</name>
    <dbReference type="NCBI Taxonomy" id="1000413"/>
    <lineage>
        <taxon>Eukaryota</taxon>
        <taxon>Viridiplantae</taxon>
        <taxon>Streptophyta</taxon>
        <taxon>Embryophyta</taxon>
        <taxon>Tracheophyta</taxon>
        <taxon>Spermatophyta</taxon>
        <taxon>Magnoliopsida</taxon>
        <taxon>eudicotyledons</taxon>
        <taxon>Gunneridae</taxon>
        <taxon>Pentapetalae</taxon>
        <taxon>rosids</taxon>
        <taxon>malvids</taxon>
        <taxon>Sapindales</taxon>
        <taxon>Sapindaceae</taxon>
        <taxon>Hippocastanoideae</taxon>
        <taxon>Acereae</taxon>
        <taxon>Acer</taxon>
    </lineage>
</organism>
<comment type="caution">
    <text evidence="7">The sequence shown here is derived from an EMBL/GenBank/DDBJ whole genome shotgun (WGS) entry which is preliminary data.</text>
</comment>
<keyword evidence="3" id="KW-0238">DNA-binding</keyword>